<organism evidence="1 2">
    <name type="scientific">Acanthopleuribacter pedis</name>
    <dbReference type="NCBI Taxonomy" id="442870"/>
    <lineage>
        <taxon>Bacteria</taxon>
        <taxon>Pseudomonadati</taxon>
        <taxon>Acidobacteriota</taxon>
        <taxon>Holophagae</taxon>
        <taxon>Acanthopleuribacterales</taxon>
        <taxon>Acanthopleuribacteraceae</taxon>
        <taxon>Acanthopleuribacter</taxon>
    </lineage>
</organism>
<gene>
    <name evidence="1" type="ORF">J3U88_15645</name>
</gene>
<protein>
    <submittedName>
        <fullName evidence="1">Uncharacterized protein</fullName>
    </submittedName>
</protein>
<evidence type="ECO:0000313" key="1">
    <source>
        <dbReference type="EMBL" id="MBO1319910.1"/>
    </source>
</evidence>
<sequence length="802" mass="88309">MKQADLDWIASSGLGMVRESQQLKGPLAATGYHDPVLVLTNRGLFLVATRAGISGWHHQLRPDELKLEKKLMGDVLLWNNNRLSIPTGRSSKVQLLLAHFQVANGMTGAPLNKLENRYLGKPSTVAGYWLRAHLAPRETLLVWLETSTKTTVDSPILGKVKVPYTFFMTDRRAGLVAISEIGDGLMHVAVETTLVCEATRPYARLSFGGEVFQSGLGNAGLFRELSEMAGSGLPEIYRELARLHGMYAGKKARATVLELLRRAAQVGDPLSGFLAWSLDENQTDQNERDHWLRLLQRHFPNGLAWAEALTGWSFELELEWLLLEQALESDLVPPDWSLAFHRALHQRAVAAEKEPFRLAALDLALAAHLKRAAETNEARALLVERLNQLPSEQMAEVQNFAGPAGGRSFRARLLDLQLSLELPQSQAWRDCLDQLVMTNPLNAHYLMLKASDGGKDGDARYQRLADLLRRGHLRAETSATMDAAMFLPLTDQQGKEQLQHPLVRQGGVLAKVQQALAKAEAPDRGALRNFCERLNQDRFPILRRAVRDAALVLGLEGVEVYLSRGDQSIGTRGFEGSPPFLLLGGDHLNANSDYFLRPNELRFVVAAELAHIRFKHGRFRPADVWAGAWDKGRSGLDIVFSVVPLLKGVSLLSGFSKAVTAAQSGALGKVLGALGFAEAAVGKWNENTGGEARNPNTNLSLENETLVTTQRVLQLTADRAGLLLCGDPLAAIRAIFLDHSNLREGFRRLEDEGLGGLAHIQEVASPAFGDALQRVQALLAFYLSPDYALLRDEITRHEVEPA</sequence>
<comment type="caution">
    <text evidence="1">The sequence shown here is derived from an EMBL/GenBank/DDBJ whole genome shotgun (WGS) entry which is preliminary data.</text>
</comment>
<keyword evidence="2" id="KW-1185">Reference proteome</keyword>
<dbReference type="AlphaFoldDB" id="A0A8J7QGV1"/>
<name>A0A8J7QGV1_9BACT</name>
<dbReference type="EMBL" id="JAFREP010000014">
    <property type="protein sequence ID" value="MBO1319910.1"/>
    <property type="molecule type" value="Genomic_DNA"/>
</dbReference>
<dbReference type="RefSeq" id="WP_207859861.1">
    <property type="nucleotide sequence ID" value="NZ_JAFREP010000014.1"/>
</dbReference>
<dbReference type="Proteomes" id="UP000664417">
    <property type="component" value="Unassembled WGS sequence"/>
</dbReference>
<reference evidence="1" key="1">
    <citation type="submission" date="2021-03" db="EMBL/GenBank/DDBJ databases">
        <authorList>
            <person name="Wang G."/>
        </authorList>
    </citation>
    <scope>NUCLEOTIDE SEQUENCE</scope>
    <source>
        <strain evidence="1">KCTC 12899</strain>
    </source>
</reference>
<proteinExistence type="predicted"/>
<accession>A0A8J7QGV1</accession>
<evidence type="ECO:0000313" key="2">
    <source>
        <dbReference type="Proteomes" id="UP000664417"/>
    </source>
</evidence>